<protein>
    <recommendedName>
        <fullName evidence="10">Integrase</fullName>
    </recommendedName>
</protein>
<dbReference type="SUPFAM" id="SSF56349">
    <property type="entry name" value="DNA breaking-rejoining enzymes"/>
    <property type="match status" value="1"/>
</dbReference>
<feature type="domain" description="Core-binding (CB)" evidence="7">
    <location>
        <begin position="24"/>
        <end position="108"/>
    </location>
</feature>
<evidence type="ECO:0000313" key="9">
    <source>
        <dbReference type="Proteomes" id="UP000216925"/>
    </source>
</evidence>
<dbReference type="EMBL" id="NHPD01000042">
    <property type="protein sequence ID" value="OYR73194.1"/>
    <property type="molecule type" value="Genomic_DNA"/>
</dbReference>
<dbReference type="Proteomes" id="UP000216925">
    <property type="component" value="Unassembled WGS sequence"/>
</dbReference>
<dbReference type="RefSeq" id="WP_094495201.1">
    <property type="nucleotide sequence ID" value="NZ_NHPD01000042.1"/>
</dbReference>
<reference evidence="8 9" key="1">
    <citation type="journal article" date="2014" name="Front. Microbiol.">
        <title>Population and genomic analysis of the genus Halorubrum.</title>
        <authorList>
            <person name="Fullmer M.S."/>
            <person name="Soucy S.M."/>
            <person name="Swithers K.S."/>
            <person name="Makkay A.M."/>
            <person name="Wheeler R."/>
            <person name="Ventosa A."/>
            <person name="Gogarten J.P."/>
            <person name="Papke R.T."/>
        </authorList>
    </citation>
    <scope>NUCLEOTIDE SEQUENCE [LARGE SCALE GENOMIC DNA]</scope>
    <source>
        <strain evidence="8 9">Ec15</strain>
    </source>
</reference>
<dbReference type="PANTHER" id="PTHR30349">
    <property type="entry name" value="PHAGE INTEGRASE-RELATED"/>
    <property type="match status" value="1"/>
</dbReference>
<dbReference type="InterPro" id="IPR013762">
    <property type="entry name" value="Integrase-like_cat_sf"/>
</dbReference>
<evidence type="ECO:0000259" key="6">
    <source>
        <dbReference type="PROSITE" id="PS51898"/>
    </source>
</evidence>
<evidence type="ECO:0000256" key="2">
    <source>
        <dbReference type="ARBA" id="ARBA00023125"/>
    </source>
</evidence>
<dbReference type="PROSITE" id="PS51898">
    <property type="entry name" value="TYR_RECOMBINASE"/>
    <property type="match status" value="1"/>
</dbReference>
<evidence type="ECO:0000256" key="3">
    <source>
        <dbReference type="ARBA" id="ARBA00023172"/>
    </source>
</evidence>
<dbReference type="InterPro" id="IPR010998">
    <property type="entry name" value="Integrase_recombinase_N"/>
</dbReference>
<accession>A0A256JWB7</accession>
<gene>
    <name evidence="8" type="ORF">DJ76_10355</name>
</gene>
<keyword evidence="1" id="KW-0229">DNA integration</keyword>
<dbReference type="GO" id="GO:0003677">
    <property type="term" value="F:DNA binding"/>
    <property type="evidence" value="ECO:0007669"/>
    <property type="project" value="UniProtKB-UniRule"/>
</dbReference>
<sequence length="363" mass="41817">MSRADSYEIEVGGEADGGDRVPDLSPREAFERWLGRLRASKADSTVTSYHYQLKLFIEWCEEEEIDTIGELTGWDIETYETTRRNEGVELLSLNKEFRTLKLFLEYCARVELVAEDLPEKVDPPDVPRDAHVDETRLEHGRAELLLDYYAEHDYGSREHALLALAWYVGARLGGLRGLDLDDYDSADAYLQFIHRPREETPLKNGRDGERAVGLPREVCEVVDAYVADHREEGHDEYGRRPLFTTTVGRMSQNYTRARMYLATEPCLHMSCPHGNDRETCEYVDYTHASKCPSSRSPHQVRTGSITWQLNRGVPVEVVAERVNTSVRVLKRHYDQPTKREELEERRREYVDRLGFGANGDDQS</sequence>
<feature type="domain" description="Tyr recombinase" evidence="6">
    <location>
        <begin position="132"/>
        <end position="347"/>
    </location>
</feature>
<organism evidence="8 9">
    <name type="scientific">Halorubrum ezzemoulense</name>
    <name type="common">Halorubrum chaoviator</name>
    <dbReference type="NCBI Taxonomy" id="337243"/>
    <lineage>
        <taxon>Archaea</taxon>
        <taxon>Methanobacteriati</taxon>
        <taxon>Methanobacteriota</taxon>
        <taxon>Stenosarchaea group</taxon>
        <taxon>Halobacteria</taxon>
        <taxon>Halobacteriales</taxon>
        <taxon>Haloferacaceae</taxon>
        <taxon>Halorubrum</taxon>
    </lineage>
</organism>
<dbReference type="Gene3D" id="1.10.150.130">
    <property type="match status" value="1"/>
</dbReference>
<name>A0A256JWB7_HALEZ</name>
<proteinExistence type="predicted"/>
<dbReference type="PROSITE" id="PS51900">
    <property type="entry name" value="CB"/>
    <property type="match status" value="1"/>
</dbReference>
<evidence type="ECO:0000313" key="8">
    <source>
        <dbReference type="EMBL" id="OYR73194.1"/>
    </source>
</evidence>
<dbReference type="Pfam" id="PF02899">
    <property type="entry name" value="Phage_int_SAM_1"/>
    <property type="match status" value="1"/>
</dbReference>
<dbReference type="InterPro" id="IPR044068">
    <property type="entry name" value="CB"/>
</dbReference>
<dbReference type="InterPro" id="IPR002104">
    <property type="entry name" value="Integrase_catalytic"/>
</dbReference>
<comment type="caution">
    <text evidence="8">The sequence shown here is derived from an EMBL/GenBank/DDBJ whole genome shotgun (WGS) entry which is preliminary data.</text>
</comment>
<dbReference type="GO" id="GO:0006310">
    <property type="term" value="P:DNA recombination"/>
    <property type="evidence" value="ECO:0007669"/>
    <property type="project" value="UniProtKB-KW"/>
</dbReference>
<feature type="region of interest" description="Disordered" evidence="5">
    <location>
        <begin position="1"/>
        <end position="23"/>
    </location>
</feature>
<dbReference type="PANTHER" id="PTHR30349:SF41">
    <property type="entry name" value="INTEGRASE_RECOMBINASE PROTEIN MJ0367-RELATED"/>
    <property type="match status" value="1"/>
</dbReference>
<keyword evidence="2 4" id="KW-0238">DNA-binding</keyword>
<evidence type="ECO:0000256" key="5">
    <source>
        <dbReference type="SAM" id="MobiDB-lite"/>
    </source>
</evidence>
<dbReference type="Gene3D" id="1.10.443.10">
    <property type="entry name" value="Intergrase catalytic core"/>
    <property type="match status" value="1"/>
</dbReference>
<evidence type="ECO:0000256" key="4">
    <source>
        <dbReference type="PROSITE-ProRule" id="PRU01248"/>
    </source>
</evidence>
<evidence type="ECO:0000259" key="7">
    <source>
        <dbReference type="PROSITE" id="PS51900"/>
    </source>
</evidence>
<evidence type="ECO:0008006" key="10">
    <source>
        <dbReference type="Google" id="ProtNLM"/>
    </source>
</evidence>
<keyword evidence="3" id="KW-0233">DNA recombination</keyword>
<dbReference type="InterPro" id="IPR050090">
    <property type="entry name" value="Tyrosine_recombinase_XerCD"/>
</dbReference>
<dbReference type="GO" id="GO:0015074">
    <property type="term" value="P:DNA integration"/>
    <property type="evidence" value="ECO:0007669"/>
    <property type="project" value="UniProtKB-KW"/>
</dbReference>
<dbReference type="AlphaFoldDB" id="A0A256JWB7"/>
<dbReference type="InterPro" id="IPR004107">
    <property type="entry name" value="Integrase_SAM-like_N"/>
</dbReference>
<dbReference type="InterPro" id="IPR011010">
    <property type="entry name" value="DNA_brk_join_enz"/>
</dbReference>
<evidence type="ECO:0000256" key="1">
    <source>
        <dbReference type="ARBA" id="ARBA00022908"/>
    </source>
</evidence>